<evidence type="ECO:0000256" key="1">
    <source>
        <dbReference type="ARBA" id="ARBA00023015"/>
    </source>
</evidence>
<dbReference type="GO" id="GO:0003700">
    <property type="term" value="F:DNA-binding transcription factor activity"/>
    <property type="evidence" value="ECO:0007669"/>
    <property type="project" value="InterPro"/>
</dbReference>
<dbReference type="InterPro" id="IPR000551">
    <property type="entry name" value="MerR-type_HTH_dom"/>
</dbReference>
<evidence type="ECO:0000313" key="6">
    <source>
        <dbReference type="Proteomes" id="UP000637578"/>
    </source>
</evidence>
<dbReference type="PROSITE" id="PS50937">
    <property type="entry name" value="HTH_MERR_2"/>
    <property type="match status" value="1"/>
</dbReference>
<dbReference type="Pfam" id="PF13411">
    <property type="entry name" value="MerR_1"/>
    <property type="match status" value="1"/>
</dbReference>
<keyword evidence="1" id="KW-0805">Transcription regulation</keyword>
<accession>A0A8J3CGA6</accession>
<dbReference type="CDD" id="cd04770">
    <property type="entry name" value="HTH_HMRTR"/>
    <property type="match status" value="1"/>
</dbReference>
<reference evidence="5" key="2">
    <citation type="submission" date="2020-09" db="EMBL/GenBank/DDBJ databases">
        <authorList>
            <person name="Sun Q."/>
            <person name="Zhou Y."/>
        </authorList>
    </citation>
    <scope>NUCLEOTIDE SEQUENCE</scope>
    <source>
        <strain evidence="5">CGMCC 4.5737</strain>
    </source>
</reference>
<reference evidence="5" key="1">
    <citation type="journal article" date="2014" name="Int. J. Syst. Evol. Microbiol.">
        <title>Complete genome sequence of Corynebacterium casei LMG S-19264T (=DSM 44701T), isolated from a smear-ripened cheese.</title>
        <authorList>
            <consortium name="US DOE Joint Genome Institute (JGI-PGF)"/>
            <person name="Walter F."/>
            <person name="Albersmeier A."/>
            <person name="Kalinowski J."/>
            <person name="Ruckert C."/>
        </authorList>
    </citation>
    <scope>NUCLEOTIDE SEQUENCE</scope>
    <source>
        <strain evidence="5">CGMCC 4.5737</strain>
    </source>
</reference>
<keyword evidence="2" id="KW-0238">DNA-binding</keyword>
<dbReference type="AlphaFoldDB" id="A0A8J3CGA6"/>
<keyword evidence="3" id="KW-0804">Transcription</keyword>
<name>A0A8J3CGA6_9PSEU</name>
<feature type="domain" description="HTH merR-type" evidence="4">
    <location>
        <begin position="4"/>
        <end position="73"/>
    </location>
</feature>
<dbReference type="PROSITE" id="PS00552">
    <property type="entry name" value="HTH_MERR_1"/>
    <property type="match status" value="1"/>
</dbReference>
<evidence type="ECO:0000259" key="4">
    <source>
        <dbReference type="PROSITE" id="PS50937"/>
    </source>
</evidence>
<dbReference type="SMART" id="SM00422">
    <property type="entry name" value="HTH_MERR"/>
    <property type="match status" value="1"/>
</dbReference>
<dbReference type="EMBL" id="BMMK01000017">
    <property type="protein sequence ID" value="GGM62742.1"/>
    <property type="molecule type" value="Genomic_DNA"/>
</dbReference>
<evidence type="ECO:0000256" key="3">
    <source>
        <dbReference type="ARBA" id="ARBA00023163"/>
    </source>
</evidence>
<dbReference type="InterPro" id="IPR009061">
    <property type="entry name" value="DNA-bd_dom_put_sf"/>
</dbReference>
<dbReference type="PRINTS" id="PR00040">
    <property type="entry name" value="HTHMERR"/>
</dbReference>
<dbReference type="Gene3D" id="1.10.1660.10">
    <property type="match status" value="1"/>
</dbReference>
<proteinExistence type="predicted"/>
<dbReference type="GO" id="GO:0003677">
    <property type="term" value="F:DNA binding"/>
    <property type="evidence" value="ECO:0007669"/>
    <property type="project" value="UniProtKB-KW"/>
</dbReference>
<gene>
    <name evidence="5" type="ORF">GCM10012275_36850</name>
</gene>
<dbReference type="SUPFAM" id="SSF46955">
    <property type="entry name" value="Putative DNA-binding domain"/>
    <property type="match status" value="1"/>
</dbReference>
<protein>
    <submittedName>
        <fullName evidence="5">MerR family transcriptional regulator</fullName>
    </submittedName>
</protein>
<comment type="caution">
    <text evidence="5">The sequence shown here is derived from an EMBL/GenBank/DDBJ whole genome shotgun (WGS) entry which is preliminary data.</text>
</comment>
<dbReference type="RefSeq" id="WP_189059297.1">
    <property type="nucleotide sequence ID" value="NZ_BMMK01000017.1"/>
</dbReference>
<dbReference type="Proteomes" id="UP000637578">
    <property type="component" value="Unassembled WGS sequence"/>
</dbReference>
<dbReference type="PANTHER" id="PTHR30204:SF94">
    <property type="entry name" value="HEAVY METAL-DEPENDENT TRANSCRIPTIONAL REGULATOR HI_0293-RELATED"/>
    <property type="match status" value="1"/>
</dbReference>
<sequence>MTPDMPIGALASRAGVNSKTIRYYEEIDLLPAPQRTSSGHRRYSEPDVERITFIKAAQRLGLTLDEIREILALRDRGQQPCQYVRQVLRREVEQIGLRIAELARLRDQLIDIDRLADTLPEPEGCTCRIIDHVRSRRSSESGQTGTSG</sequence>
<organism evidence="5 6">
    <name type="scientific">Longimycelium tulufanense</name>
    <dbReference type="NCBI Taxonomy" id="907463"/>
    <lineage>
        <taxon>Bacteria</taxon>
        <taxon>Bacillati</taxon>
        <taxon>Actinomycetota</taxon>
        <taxon>Actinomycetes</taxon>
        <taxon>Pseudonocardiales</taxon>
        <taxon>Pseudonocardiaceae</taxon>
        <taxon>Longimycelium</taxon>
    </lineage>
</organism>
<dbReference type="InterPro" id="IPR047057">
    <property type="entry name" value="MerR_fam"/>
</dbReference>
<evidence type="ECO:0000313" key="5">
    <source>
        <dbReference type="EMBL" id="GGM62742.1"/>
    </source>
</evidence>
<evidence type="ECO:0000256" key="2">
    <source>
        <dbReference type="ARBA" id="ARBA00023125"/>
    </source>
</evidence>
<dbReference type="PANTHER" id="PTHR30204">
    <property type="entry name" value="REDOX-CYCLING DRUG-SENSING TRANSCRIPTIONAL ACTIVATOR SOXR"/>
    <property type="match status" value="1"/>
</dbReference>
<keyword evidence="6" id="KW-1185">Reference proteome</keyword>